<dbReference type="STRING" id="1184609.KILIM_032_00530"/>
<evidence type="ECO:0000313" key="4">
    <source>
        <dbReference type="Proteomes" id="UP000008366"/>
    </source>
</evidence>
<name>K6WVN9_9MICO</name>
<evidence type="ECO:0000256" key="1">
    <source>
        <dbReference type="SAM" id="MobiDB-lite"/>
    </source>
</evidence>
<dbReference type="AlphaFoldDB" id="K6WVN9"/>
<evidence type="ECO:0000313" key="3">
    <source>
        <dbReference type="EMBL" id="GAB96167.1"/>
    </source>
</evidence>
<feature type="compositionally biased region" description="Low complexity" evidence="1">
    <location>
        <begin position="44"/>
        <end position="66"/>
    </location>
</feature>
<proteinExistence type="predicted"/>
<dbReference type="InterPro" id="IPR045155">
    <property type="entry name" value="Beta-lactam_cat"/>
</dbReference>
<dbReference type="RefSeq" id="WP_006592699.1">
    <property type="nucleotide sequence ID" value="NZ_BAHD01000032.1"/>
</dbReference>
<dbReference type="OrthoDB" id="3729831at2"/>
<organism evidence="3 4">
    <name type="scientific">Kineosphaera limosa NBRC 100340</name>
    <dbReference type="NCBI Taxonomy" id="1184609"/>
    <lineage>
        <taxon>Bacteria</taxon>
        <taxon>Bacillati</taxon>
        <taxon>Actinomycetota</taxon>
        <taxon>Actinomycetes</taxon>
        <taxon>Micrococcales</taxon>
        <taxon>Dermatophilaceae</taxon>
        <taxon>Kineosphaera</taxon>
    </lineage>
</organism>
<dbReference type="GO" id="GO:0030655">
    <property type="term" value="P:beta-lactam antibiotic catabolic process"/>
    <property type="evidence" value="ECO:0007669"/>
    <property type="project" value="InterPro"/>
</dbReference>
<evidence type="ECO:0000259" key="2">
    <source>
        <dbReference type="Pfam" id="PF13354"/>
    </source>
</evidence>
<feature type="domain" description="Beta-lactamase class A catalytic" evidence="2">
    <location>
        <begin position="170"/>
        <end position="261"/>
    </location>
</feature>
<dbReference type="Gene3D" id="3.40.710.10">
    <property type="entry name" value="DD-peptidase/beta-lactamase superfamily"/>
    <property type="match status" value="1"/>
</dbReference>
<protein>
    <recommendedName>
        <fullName evidence="2">Beta-lactamase class A catalytic domain-containing protein</fullName>
    </recommendedName>
</protein>
<dbReference type="GO" id="GO:0008800">
    <property type="term" value="F:beta-lactamase activity"/>
    <property type="evidence" value="ECO:0007669"/>
    <property type="project" value="InterPro"/>
</dbReference>
<reference evidence="3 4" key="1">
    <citation type="submission" date="2012-08" db="EMBL/GenBank/DDBJ databases">
        <title>Whole genome shotgun sequence of Kineosphaera limosa NBRC 100340.</title>
        <authorList>
            <person name="Yoshida I."/>
            <person name="Isaki S."/>
            <person name="Hosoyama A."/>
            <person name="Tsuchikane K."/>
            <person name="Katsumata H."/>
            <person name="Ando Y."/>
            <person name="Ohji S."/>
            <person name="Hamada M."/>
            <person name="Tamura T."/>
            <person name="Yamazoe A."/>
            <person name="Yamazaki S."/>
            <person name="Fujita N."/>
        </authorList>
    </citation>
    <scope>NUCLEOTIDE SEQUENCE [LARGE SCALE GENOMIC DNA]</scope>
    <source>
        <strain evidence="3 4">NBRC 100340</strain>
    </source>
</reference>
<feature type="compositionally biased region" description="Low complexity" evidence="1">
    <location>
        <begin position="73"/>
        <end position="93"/>
    </location>
</feature>
<keyword evidence="4" id="KW-1185">Reference proteome</keyword>
<dbReference type="SUPFAM" id="SSF56601">
    <property type="entry name" value="beta-lactamase/transpeptidase-like"/>
    <property type="match status" value="1"/>
</dbReference>
<dbReference type="eggNOG" id="COG2367">
    <property type="taxonomic scope" value="Bacteria"/>
</dbReference>
<sequence length="340" mass="34173">MSRRQAATAAVVAVAAFVIALAAGGLWARNGEPAARTEAAGHHASTSPTQPSESSTAPAAPTTTPASAPPATGPARAPANTPSAATATTSPQAGAGGEQARRNSAPEGVLAQRYARDLGQLATRSGIAIVPLGGGPAVVVGEQTSGVAWSTIKVPIAVAARQQQGWESRARAAITVSDNNAALALWASLGAGAAAADRVQAVLAAAGDPDTKVQPTVVRAPFTPFGQTQWTVPAQAQAMSGLACQPAAQETVGLMRQVVSGQRWGLGRWQKAPIKGGWGPLESGGGYLVRQMGVIPVNGGEAAVAMLVRAPGGFEAGVADLNRMAVWLADQTKELPAGRC</sequence>
<dbReference type="Pfam" id="PF13354">
    <property type="entry name" value="Beta-lactamase2"/>
    <property type="match status" value="1"/>
</dbReference>
<comment type="caution">
    <text evidence="3">The sequence shown here is derived from an EMBL/GenBank/DDBJ whole genome shotgun (WGS) entry which is preliminary data.</text>
</comment>
<dbReference type="EMBL" id="BAHD01000032">
    <property type="protein sequence ID" value="GAB96167.1"/>
    <property type="molecule type" value="Genomic_DNA"/>
</dbReference>
<dbReference type="Proteomes" id="UP000008366">
    <property type="component" value="Unassembled WGS sequence"/>
</dbReference>
<dbReference type="InterPro" id="IPR012338">
    <property type="entry name" value="Beta-lactam/transpept-like"/>
</dbReference>
<gene>
    <name evidence="3" type="ORF">KILIM_032_00530</name>
</gene>
<feature type="region of interest" description="Disordered" evidence="1">
    <location>
        <begin position="33"/>
        <end position="107"/>
    </location>
</feature>
<accession>K6WVN9</accession>